<comment type="caution">
    <text evidence="9">The sequence shown here is derived from an EMBL/GenBank/DDBJ whole genome shotgun (WGS) entry which is preliminary data.</text>
</comment>
<keyword evidence="5 7" id="KW-0508">mRNA splicing</keyword>
<evidence type="ECO:0000313" key="9">
    <source>
        <dbReference type="EMBL" id="KAL3756055.1"/>
    </source>
</evidence>
<proteinExistence type="inferred from homology"/>
<keyword evidence="6 7" id="KW-0539">Nucleus</keyword>
<feature type="region of interest" description="Disordered" evidence="8">
    <location>
        <begin position="262"/>
        <end position="376"/>
    </location>
</feature>
<keyword evidence="4 7" id="KW-0747">Spliceosome</keyword>
<dbReference type="EMBL" id="JALLBG020000315">
    <property type="protein sequence ID" value="KAL3756055.1"/>
    <property type="molecule type" value="Genomic_DNA"/>
</dbReference>
<comment type="subcellular location">
    <subcellularLocation>
        <location evidence="1 7">Nucleus</location>
    </subcellularLocation>
</comment>
<keyword evidence="3 7" id="KW-0507">mRNA processing</keyword>
<comment type="similarity">
    <text evidence="2 7">Belongs to the PRP38 family.</text>
</comment>
<keyword evidence="10" id="KW-1185">Reference proteome</keyword>
<feature type="compositionally biased region" description="Basic and acidic residues" evidence="8">
    <location>
        <begin position="289"/>
        <end position="324"/>
    </location>
</feature>
<dbReference type="InterPro" id="IPR005037">
    <property type="entry name" value="PRP38"/>
</dbReference>
<protein>
    <recommendedName>
        <fullName evidence="7">Pre-mRNA-splicing factor 38</fullName>
    </recommendedName>
</protein>
<gene>
    <name evidence="9" type="ORF">ACHAWU_002634</name>
</gene>
<feature type="compositionally biased region" description="Basic and acidic residues" evidence="8">
    <location>
        <begin position="262"/>
        <end position="282"/>
    </location>
</feature>
<evidence type="ECO:0000256" key="2">
    <source>
        <dbReference type="ARBA" id="ARBA00006164"/>
    </source>
</evidence>
<feature type="compositionally biased region" description="Basic and acidic residues" evidence="8">
    <location>
        <begin position="331"/>
        <end position="344"/>
    </location>
</feature>
<evidence type="ECO:0000256" key="1">
    <source>
        <dbReference type="ARBA" id="ARBA00004123"/>
    </source>
</evidence>
<dbReference type="PANTHER" id="PTHR23142">
    <property type="entry name" value="PRE-MRNA-SPLICING FACTOR 38A-RELATED"/>
    <property type="match status" value="1"/>
</dbReference>
<dbReference type="AlphaFoldDB" id="A0ABD3LWB5"/>
<accession>A0ABD3LWB5</accession>
<evidence type="ECO:0000256" key="4">
    <source>
        <dbReference type="ARBA" id="ARBA00022728"/>
    </source>
</evidence>
<evidence type="ECO:0000256" key="7">
    <source>
        <dbReference type="RuleBase" id="RU367025"/>
    </source>
</evidence>
<comment type="function">
    <text evidence="7">Required for pre-mRNA splicing.</text>
</comment>
<organism evidence="9 10">
    <name type="scientific">Discostella pseudostelligera</name>
    <dbReference type="NCBI Taxonomy" id="259834"/>
    <lineage>
        <taxon>Eukaryota</taxon>
        <taxon>Sar</taxon>
        <taxon>Stramenopiles</taxon>
        <taxon>Ochrophyta</taxon>
        <taxon>Bacillariophyta</taxon>
        <taxon>Coscinodiscophyceae</taxon>
        <taxon>Thalassiosirophycidae</taxon>
        <taxon>Stephanodiscales</taxon>
        <taxon>Stephanodiscaceae</taxon>
        <taxon>Discostella</taxon>
    </lineage>
</organism>
<reference evidence="9 10" key="1">
    <citation type="submission" date="2024-10" db="EMBL/GenBank/DDBJ databases">
        <title>Updated reference genomes for cyclostephanoid diatoms.</title>
        <authorList>
            <person name="Roberts W.R."/>
            <person name="Alverson A.J."/>
        </authorList>
    </citation>
    <scope>NUCLEOTIDE SEQUENCE [LARGE SCALE GENOMIC DNA]</scope>
    <source>
        <strain evidence="9 10">AJA232-27</strain>
    </source>
</reference>
<evidence type="ECO:0000256" key="5">
    <source>
        <dbReference type="ARBA" id="ARBA00023187"/>
    </source>
</evidence>
<name>A0ABD3LWB5_9STRA</name>
<evidence type="ECO:0000313" key="10">
    <source>
        <dbReference type="Proteomes" id="UP001530293"/>
    </source>
</evidence>
<evidence type="ECO:0000256" key="6">
    <source>
        <dbReference type="ARBA" id="ARBA00023242"/>
    </source>
</evidence>
<dbReference type="Proteomes" id="UP001530293">
    <property type="component" value="Unassembled WGS sequence"/>
</dbReference>
<feature type="region of interest" description="Disordered" evidence="8">
    <location>
        <begin position="217"/>
        <end position="238"/>
    </location>
</feature>
<evidence type="ECO:0000256" key="3">
    <source>
        <dbReference type="ARBA" id="ARBA00022664"/>
    </source>
</evidence>
<dbReference type="GO" id="GO:0000398">
    <property type="term" value="P:mRNA splicing, via spliceosome"/>
    <property type="evidence" value="ECO:0007669"/>
    <property type="project" value="UniProtKB-UniRule"/>
</dbReference>
<sequence length="376" mass="43491">MANVTDPLARSVHGTNPQNLIEYITRQKIYDSLYWKEECFGLSASDVATKATELKALGGSYGGNNKPTRFLCLALKLLQIQPEDGIVEEFIDNEDFKYVRALGAFYLRLTGRPAEIYALIEPLYNDFRKLRFRESTGWKITYMDELADELLTCDRYCGIALPHLPKREVLLSAGYIDGPRRSALLPLIEEQAGGDAEKFLQQLAEEGNVSAKVAIEDRRRRREEREEKERRRRDEREINGTEGQVRYCNARDSRGRFNDEDFRRVHSDEGNDDRYRSDRQRSDNYNGRTVDDQYDRNSNDERRHKHTNERSKERKSSKSEEKKYGSLFKQSKSERGDARPRSSKEGGNGDASATFEGSAEYWNEQRAKLGLKPLKE</sequence>
<dbReference type="Pfam" id="PF03371">
    <property type="entry name" value="PRP38"/>
    <property type="match status" value="1"/>
</dbReference>
<feature type="compositionally biased region" description="Basic and acidic residues" evidence="8">
    <location>
        <begin position="363"/>
        <end position="376"/>
    </location>
</feature>
<dbReference type="GO" id="GO:0005681">
    <property type="term" value="C:spliceosomal complex"/>
    <property type="evidence" value="ECO:0007669"/>
    <property type="project" value="UniProtKB-KW"/>
</dbReference>
<evidence type="ECO:0000256" key="8">
    <source>
        <dbReference type="SAM" id="MobiDB-lite"/>
    </source>
</evidence>